<feature type="transmembrane region" description="Helical" evidence="4">
    <location>
        <begin position="271"/>
        <end position="290"/>
    </location>
</feature>
<keyword evidence="4" id="KW-0472">Membrane</keyword>
<evidence type="ECO:0000313" key="6">
    <source>
        <dbReference type="Proteomes" id="UP000515150"/>
    </source>
</evidence>
<dbReference type="InterPro" id="IPR045058">
    <property type="entry name" value="GIMA/IAN/Toc"/>
</dbReference>
<organism evidence="6 7">
    <name type="scientific">Betta splendens</name>
    <name type="common">Siamese fighting fish</name>
    <dbReference type="NCBI Taxonomy" id="158456"/>
    <lineage>
        <taxon>Eukaryota</taxon>
        <taxon>Metazoa</taxon>
        <taxon>Chordata</taxon>
        <taxon>Craniata</taxon>
        <taxon>Vertebrata</taxon>
        <taxon>Euteleostomi</taxon>
        <taxon>Actinopterygii</taxon>
        <taxon>Neopterygii</taxon>
        <taxon>Teleostei</taxon>
        <taxon>Neoteleostei</taxon>
        <taxon>Acanthomorphata</taxon>
        <taxon>Anabantaria</taxon>
        <taxon>Anabantiformes</taxon>
        <taxon>Anabantoidei</taxon>
        <taxon>Osphronemidae</taxon>
        <taxon>Betta</taxon>
    </lineage>
</organism>
<dbReference type="InterPro" id="IPR027417">
    <property type="entry name" value="P-loop_NTPase"/>
</dbReference>
<dbReference type="InParanoid" id="A0A6P7N8Q6"/>
<proteinExistence type="inferred from homology"/>
<evidence type="ECO:0000256" key="2">
    <source>
        <dbReference type="ARBA" id="ARBA00022741"/>
    </source>
</evidence>
<dbReference type="Proteomes" id="UP000515150">
    <property type="component" value="Chromosome 8"/>
</dbReference>
<dbReference type="Gene3D" id="3.40.50.300">
    <property type="entry name" value="P-loop containing nucleotide triphosphate hydrolases"/>
    <property type="match status" value="1"/>
</dbReference>
<gene>
    <name evidence="7" type="primary">LOC114860267</name>
</gene>
<reference evidence="7" key="1">
    <citation type="submission" date="2025-08" db="UniProtKB">
        <authorList>
            <consortium name="RefSeq"/>
        </authorList>
    </citation>
    <scope>IDENTIFICATION</scope>
</reference>
<keyword evidence="2" id="KW-0547">Nucleotide-binding</keyword>
<dbReference type="AlphaFoldDB" id="A0A6P7N8Q6"/>
<evidence type="ECO:0000256" key="3">
    <source>
        <dbReference type="ARBA" id="ARBA00023134"/>
    </source>
</evidence>
<dbReference type="FunFam" id="3.40.50.300:FF:002274">
    <property type="entry name" value="Si:dkeyp-69e1.8"/>
    <property type="match status" value="1"/>
</dbReference>
<accession>A0A6P7N8Q6</accession>
<dbReference type="PANTHER" id="PTHR10903">
    <property type="entry name" value="GTPASE, IMAP FAMILY MEMBER-RELATED"/>
    <property type="match status" value="1"/>
</dbReference>
<feature type="transmembrane region" description="Helical" evidence="4">
    <location>
        <begin position="296"/>
        <end position="314"/>
    </location>
</feature>
<dbReference type="RefSeq" id="XP_029014575.1">
    <property type="nucleotide sequence ID" value="XM_029158742.2"/>
</dbReference>
<feature type="domain" description="AIG1-type G" evidence="5">
    <location>
        <begin position="13"/>
        <end position="212"/>
    </location>
</feature>
<keyword evidence="6" id="KW-1185">Reference proteome</keyword>
<evidence type="ECO:0000259" key="5">
    <source>
        <dbReference type="PROSITE" id="PS51720"/>
    </source>
</evidence>
<keyword evidence="4" id="KW-1133">Transmembrane helix</keyword>
<evidence type="ECO:0000256" key="4">
    <source>
        <dbReference type="SAM" id="Phobius"/>
    </source>
</evidence>
<dbReference type="OrthoDB" id="8954335at2759"/>
<protein>
    <submittedName>
        <fullName evidence="7">GTPase IMAP family member 7-like</fullName>
    </submittedName>
</protein>
<dbReference type="GeneID" id="114860267"/>
<evidence type="ECO:0000313" key="7">
    <source>
        <dbReference type="RefSeq" id="XP_029014575.1"/>
    </source>
</evidence>
<dbReference type="GO" id="GO:0005525">
    <property type="term" value="F:GTP binding"/>
    <property type="evidence" value="ECO:0007669"/>
    <property type="project" value="UniProtKB-KW"/>
</dbReference>
<dbReference type="SUPFAM" id="SSF52540">
    <property type="entry name" value="P-loop containing nucleoside triphosphate hydrolases"/>
    <property type="match status" value="1"/>
</dbReference>
<evidence type="ECO:0000256" key="1">
    <source>
        <dbReference type="ARBA" id="ARBA00008535"/>
    </source>
</evidence>
<sequence length="326" mass="37075">MPDCRPEAEPEQPEPLRIMLLGKSGVGKSSSGNTILGKQAFMSDMKLTRVTRYCEKELGTAGNVPVAVIDTPGLFETDRKKDDVRKVLKCVRLQEPGPHAFVFVVPLGRMTLEDQDTNALIEKMFGPRVWDYTIVLFTHGDRLEGKTINDVISESDQNLRNFIRRCSGGFHVFNNKNPEDAEQVAAFVAKIQTLMALNGRDYYRTAMYPRAERSIRERQESILKEREDDIIRRERALEEHHRGEELERKKKELWRREEDEARKEAEAQRGWNRILGLVLVLLGLVTAAAGSSDVGLLAGSLTVLGLLYIMVPVISRNMSWLPKKNR</sequence>
<dbReference type="InterPro" id="IPR006703">
    <property type="entry name" value="G_AIG1"/>
</dbReference>
<dbReference type="Pfam" id="PF04548">
    <property type="entry name" value="AIG1"/>
    <property type="match status" value="1"/>
</dbReference>
<keyword evidence="4" id="KW-0812">Transmembrane</keyword>
<dbReference type="CDD" id="cd01852">
    <property type="entry name" value="AIG1"/>
    <property type="match status" value="1"/>
</dbReference>
<dbReference type="KEGG" id="bspl:114860267"/>
<comment type="similarity">
    <text evidence="1">Belongs to the TRAFAC class TrmE-Era-EngA-EngB-Septin-like GTPase superfamily. AIG1/Toc34/Toc159-like paraseptin GTPase family. IAN subfamily.</text>
</comment>
<dbReference type="PROSITE" id="PS51720">
    <property type="entry name" value="G_AIG1"/>
    <property type="match status" value="1"/>
</dbReference>
<name>A0A6P7N8Q6_BETSP</name>
<dbReference type="PANTHER" id="PTHR10903:SF190">
    <property type="entry name" value="GTPASE IMAP FAMILY MEMBER 4-LIKE"/>
    <property type="match status" value="1"/>
</dbReference>
<dbReference type="FunCoup" id="A0A6P7N8Q6">
    <property type="interactions" value="32"/>
</dbReference>
<keyword evidence="3" id="KW-0342">GTP-binding</keyword>